<dbReference type="RefSeq" id="WP_115213440.1">
    <property type="nucleotide sequence ID" value="NZ_QKWJ01000028.1"/>
</dbReference>
<dbReference type="GO" id="GO:0008202">
    <property type="term" value="P:steroid metabolic process"/>
    <property type="evidence" value="ECO:0007669"/>
    <property type="project" value="UniProtKB-ARBA"/>
</dbReference>
<feature type="domain" description="FAD-dependent oxidoreductase 2 FAD-binding" evidence="5">
    <location>
        <begin position="20"/>
        <end position="496"/>
    </location>
</feature>
<proteinExistence type="predicted"/>
<evidence type="ECO:0000313" key="6">
    <source>
        <dbReference type="EMBL" id="RDK08251.1"/>
    </source>
</evidence>
<reference evidence="7" key="1">
    <citation type="submission" date="2018-06" db="EMBL/GenBank/DDBJ databases">
        <authorList>
            <person name="Feng T."/>
            <person name="Jeon C.O."/>
        </authorList>
    </citation>
    <scope>NUCLEOTIDE SEQUENCE [LARGE SCALE GENOMIC DNA]</scope>
    <source>
        <strain evidence="7">S23</strain>
    </source>
</reference>
<dbReference type="AlphaFoldDB" id="A0A370NRL1"/>
<protein>
    <submittedName>
        <fullName evidence="6">FAD-binding dehydrogenase</fullName>
    </submittedName>
</protein>
<dbReference type="SUPFAM" id="SSF56425">
    <property type="entry name" value="Succinate dehydrogenase/fumarate reductase flavoprotein, catalytic domain"/>
    <property type="match status" value="1"/>
</dbReference>
<comment type="caution">
    <text evidence="6">The sequence shown here is derived from an EMBL/GenBank/DDBJ whole genome shotgun (WGS) entry which is preliminary data.</text>
</comment>
<evidence type="ECO:0000313" key="7">
    <source>
        <dbReference type="Proteomes" id="UP000255165"/>
    </source>
</evidence>
<dbReference type="InterPro" id="IPR036188">
    <property type="entry name" value="FAD/NAD-bd_sf"/>
</dbReference>
<dbReference type="InterPro" id="IPR050315">
    <property type="entry name" value="FAD-oxidoreductase_2"/>
</dbReference>
<dbReference type="GO" id="GO:0016491">
    <property type="term" value="F:oxidoreductase activity"/>
    <property type="evidence" value="ECO:0007669"/>
    <property type="project" value="UniProtKB-KW"/>
</dbReference>
<dbReference type="InterPro" id="IPR003953">
    <property type="entry name" value="FAD-dep_OxRdtase_2_FAD-bd"/>
</dbReference>
<dbReference type="PANTHER" id="PTHR43400">
    <property type="entry name" value="FUMARATE REDUCTASE"/>
    <property type="match status" value="1"/>
</dbReference>
<dbReference type="InterPro" id="IPR027477">
    <property type="entry name" value="Succ_DH/fumarate_Rdtase_cat_sf"/>
</dbReference>
<evidence type="ECO:0000256" key="3">
    <source>
        <dbReference type="ARBA" id="ARBA00022827"/>
    </source>
</evidence>
<keyword evidence="4" id="KW-0560">Oxidoreductase</keyword>
<dbReference type="PANTHER" id="PTHR43400:SF10">
    <property type="entry name" value="3-OXOSTEROID 1-DEHYDROGENASE"/>
    <property type="match status" value="1"/>
</dbReference>
<dbReference type="SUPFAM" id="SSF51905">
    <property type="entry name" value="FAD/NAD(P)-binding domain"/>
    <property type="match status" value="1"/>
</dbReference>
<dbReference type="Proteomes" id="UP000255165">
    <property type="component" value="Unassembled WGS sequence"/>
</dbReference>
<accession>A0A370NRL1</accession>
<keyword evidence="7" id="KW-1185">Reference proteome</keyword>
<name>A0A370NRL1_9BURK</name>
<dbReference type="Gene3D" id="3.50.50.60">
    <property type="entry name" value="FAD/NAD(P)-binding domain"/>
    <property type="match status" value="2"/>
</dbReference>
<dbReference type="Pfam" id="PF00890">
    <property type="entry name" value="FAD_binding_2"/>
    <property type="match status" value="1"/>
</dbReference>
<evidence type="ECO:0000256" key="2">
    <source>
        <dbReference type="ARBA" id="ARBA00022630"/>
    </source>
</evidence>
<comment type="cofactor">
    <cofactor evidence="1">
        <name>FAD</name>
        <dbReference type="ChEBI" id="CHEBI:57692"/>
    </cofactor>
</comment>
<evidence type="ECO:0000259" key="5">
    <source>
        <dbReference type="Pfam" id="PF00890"/>
    </source>
</evidence>
<evidence type="ECO:0000256" key="1">
    <source>
        <dbReference type="ARBA" id="ARBA00001974"/>
    </source>
</evidence>
<gene>
    <name evidence="6" type="ORF">DN412_21515</name>
</gene>
<evidence type="ECO:0000256" key="4">
    <source>
        <dbReference type="ARBA" id="ARBA00023002"/>
    </source>
</evidence>
<keyword evidence="3" id="KW-0274">FAD</keyword>
<dbReference type="Gene3D" id="3.90.700.10">
    <property type="entry name" value="Succinate dehydrogenase/fumarate reductase flavoprotein, catalytic domain"/>
    <property type="match status" value="1"/>
</dbReference>
<keyword evidence="2" id="KW-0285">Flavoprotein</keyword>
<dbReference type="EMBL" id="QKWJ01000028">
    <property type="protein sequence ID" value="RDK08251.1"/>
    <property type="molecule type" value="Genomic_DNA"/>
</dbReference>
<organism evidence="6 7">
    <name type="scientific">Cupriavidus lacunae</name>
    <dbReference type="NCBI Taxonomy" id="2666307"/>
    <lineage>
        <taxon>Bacteria</taxon>
        <taxon>Pseudomonadati</taxon>
        <taxon>Pseudomonadota</taxon>
        <taxon>Betaproteobacteria</taxon>
        <taxon>Burkholderiales</taxon>
        <taxon>Burkholderiaceae</taxon>
        <taxon>Cupriavidus</taxon>
    </lineage>
</organism>
<sequence>MEQKTHAVNWSPPAWDDEADMVVVGYGGAGATFAFAAAEAGAEVLVLEKGDRGGGNSVCVAGGLIMTSTDEAATFEYMNWLCAGQTDEPVLRNFVAGLKDIPAFQHKLELPLKDNPRPFSAPGFFPEFPGAPGAASIHGMSVVAAPGGAGLYNAIAAVAEKHGARVQCNTTVTQLVQDPVSCAILGVLARTADGRTIAVKARKATVLASGGFEFDAEMCRQYLTPCPIHFLGSPNLTGDGIRMAQEVGAQLWHMNAVAGPLNWGIKVDGGRVYVTYDLNKVAGFGYNSGAFKDGGSLIWVNRQAARFHNETTDTADVRHGLGNRATWLATNPDVPEFINVPAFHIFDEKVRSGGAAMTTLNSRTPPWSQDNLAELENGWIIQADTLEELALKCRWDAEPGAWPAGHLDPEALKATVARYNAQCVAGEDTDFGRKNFLVPLDKGPYYAIGPMLPTFLNTHGGPRHDARQRVLDQRGAPIPRLYAIGECGSLWGPYYNSMGDIAEFIVSGRTAARATLEEAAWDR</sequence>